<comment type="caution">
    <text evidence="1">The sequence shown here is derived from an EMBL/GenBank/DDBJ whole genome shotgun (WGS) entry which is preliminary data.</text>
</comment>
<organism evidence="1 2">
    <name type="scientific">Mongoliibacter ruber</name>
    <dbReference type="NCBI Taxonomy" id="1750599"/>
    <lineage>
        <taxon>Bacteria</taxon>
        <taxon>Pseudomonadati</taxon>
        <taxon>Bacteroidota</taxon>
        <taxon>Cytophagia</taxon>
        <taxon>Cytophagales</taxon>
        <taxon>Cyclobacteriaceae</taxon>
        <taxon>Mongoliibacter</taxon>
    </lineage>
</organism>
<name>A0A2T0WQV7_9BACT</name>
<dbReference type="EMBL" id="PVTR01000003">
    <property type="protein sequence ID" value="PRY89088.1"/>
    <property type="molecule type" value="Genomic_DNA"/>
</dbReference>
<evidence type="ECO:0000313" key="1">
    <source>
        <dbReference type="EMBL" id="PRY89088.1"/>
    </source>
</evidence>
<reference evidence="1 2" key="1">
    <citation type="submission" date="2018-03" db="EMBL/GenBank/DDBJ databases">
        <title>Genomic Encyclopedia of Archaeal and Bacterial Type Strains, Phase II (KMG-II): from individual species to whole genera.</title>
        <authorList>
            <person name="Goeker M."/>
        </authorList>
    </citation>
    <scope>NUCLEOTIDE SEQUENCE [LARGE SCALE GENOMIC DNA]</scope>
    <source>
        <strain evidence="1 2">DSM 27929</strain>
    </source>
</reference>
<keyword evidence="2" id="KW-1185">Reference proteome</keyword>
<gene>
    <name evidence="1" type="ORF">CLW00_103210</name>
</gene>
<sequence length="55" mass="6069">MSIVLGKVNSGREMNIEFQMMNNESRRSRQSVFVGGNLSPVRADDIIAQGFNPGL</sequence>
<dbReference type="Proteomes" id="UP000238157">
    <property type="component" value="Unassembled WGS sequence"/>
</dbReference>
<accession>A0A2T0WQV7</accession>
<proteinExistence type="predicted"/>
<protein>
    <submittedName>
        <fullName evidence="1">Uncharacterized protein</fullName>
    </submittedName>
</protein>
<dbReference type="AlphaFoldDB" id="A0A2T0WQV7"/>
<evidence type="ECO:0000313" key="2">
    <source>
        <dbReference type="Proteomes" id="UP000238157"/>
    </source>
</evidence>